<name>A0A9X3BLN4_9MYCO</name>
<comment type="caution">
    <text evidence="2">The sequence shown here is derived from an EMBL/GenBank/DDBJ whole genome shotgun (WGS) entry which is preliminary data.</text>
</comment>
<reference evidence="2" key="1">
    <citation type="submission" date="2020-07" db="EMBL/GenBank/DDBJ databases">
        <authorList>
            <person name="Pettersson B.M.F."/>
            <person name="Behra P.R.K."/>
            <person name="Ramesh M."/>
            <person name="Das S."/>
            <person name="Dasgupta S."/>
            <person name="Kirsebom L.A."/>
        </authorList>
    </citation>
    <scope>NUCLEOTIDE SEQUENCE</scope>
    <source>
        <strain evidence="2">DSM 44615</strain>
    </source>
</reference>
<keyword evidence="1" id="KW-0812">Transmembrane</keyword>
<dbReference type="PANTHER" id="PTHR34211:SF3">
    <property type="entry name" value="CALCINEURIN-LIKE METALLO-PHOSPHOESTERASE SUPERFAMILY PROTEIN"/>
    <property type="match status" value="1"/>
</dbReference>
<dbReference type="Proteomes" id="UP001140293">
    <property type="component" value="Unassembled WGS sequence"/>
</dbReference>
<keyword evidence="1" id="KW-0472">Membrane</keyword>
<keyword evidence="1" id="KW-1133">Transmembrane helix</keyword>
<feature type="transmembrane region" description="Helical" evidence="1">
    <location>
        <begin position="390"/>
        <end position="418"/>
    </location>
</feature>
<sequence>MILSVVLGEYLDKRELQQSLPPRIPPEKSTDKDIWVDFVADTADGFNPTYTVAWCLSQPEITVSGHELPRADLLVLGGDQVYPYATAQEYEDRFRGPYEAALPWCAGKAPRIVAIPGNHDWYDGLTGFMRVFAQKGWVGGRERAQTRSYFAERLPGRFWLWGIDIQSGAYLDAAQIEYFQTVAKRMADGDRLILCTAKPSWADVPREANAYDNLAYVEKHLVPDRVVTVLMLSGDKHHYARYDAPALGGADRARITAGGGGAFLSSTNTLSDHVRVPEPRSSGGNESLKLCGKEQLTLGTCYPGKGRSRLLALRALLLGWYNPSFAALIGVLYLALFWLTGSASGVAGATSFVALLVDRDVTSVILILMLWLLLSAFFDAPAMKWEPLRYLLRFTVGALHTGAHMCAQAGVAWIALQIAQGGGILAYAVVFVLGAVVGTVVFGAYLLAAFFALKSHATETFSAFRYEGHKNFLRIHVGADKVTVYPIAIDRTCRGWTVNHGDMRPDASYLDPVTPIGMKLIEDPIVLR</sequence>
<dbReference type="CDD" id="cd00838">
    <property type="entry name" value="MPP_superfamily"/>
    <property type="match status" value="1"/>
</dbReference>
<protein>
    <submittedName>
        <fullName evidence="2">Metallophosphoesterase</fullName>
    </submittedName>
</protein>
<proteinExistence type="predicted"/>
<feature type="transmembrane region" description="Helical" evidence="1">
    <location>
        <begin position="315"/>
        <end position="341"/>
    </location>
</feature>
<reference evidence="2" key="2">
    <citation type="journal article" date="2022" name="BMC Genomics">
        <title>Comparative genome analysis of mycobacteria focusing on tRNA and non-coding RNA.</title>
        <authorList>
            <person name="Behra P.R.K."/>
            <person name="Pettersson B.M.F."/>
            <person name="Ramesh M."/>
            <person name="Das S."/>
            <person name="Dasgupta S."/>
            <person name="Kirsebom L.A."/>
        </authorList>
    </citation>
    <scope>NUCLEOTIDE SEQUENCE</scope>
    <source>
        <strain evidence="2">DSM 44615</strain>
    </source>
</reference>
<keyword evidence="3" id="KW-1185">Reference proteome</keyword>
<organism evidence="2 3">
    <name type="scientific">[Mycobacterium] manitobense</name>
    <dbReference type="NCBI Taxonomy" id="190147"/>
    <lineage>
        <taxon>Bacteria</taxon>
        <taxon>Bacillati</taxon>
        <taxon>Actinomycetota</taxon>
        <taxon>Actinomycetes</taxon>
        <taxon>Mycobacteriales</taxon>
        <taxon>Mycobacteriaceae</taxon>
        <taxon>Mycolicibacterium</taxon>
    </lineage>
</organism>
<gene>
    <name evidence="2" type="ORF">H7I41_06215</name>
</gene>
<accession>A0A9X3BLN4</accession>
<dbReference type="SUPFAM" id="SSF56300">
    <property type="entry name" value="Metallo-dependent phosphatases"/>
    <property type="match status" value="1"/>
</dbReference>
<dbReference type="AlphaFoldDB" id="A0A9X3BLN4"/>
<evidence type="ECO:0000256" key="1">
    <source>
        <dbReference type="SAM" id="Phobius"/>
    </source>
</evidence>
<dbReference type="InterPro" id="IPR029052">
    <property type="entry name" value="Metallo-depent_PP-like"/>
</dbReference>
<feature type="transmembrane region" description="Helical" evidence="1">
    <location>
        <begin position="361"/>
        <end position="378"/>
    </location>
</feature>
<feature type="transmembrane region" description="Helical" evidence="1">
    <location>
        <begin position="424"/>
        <end position="453"/>
    </location>
</feature>
<dbReference type="Gene3D" id="3.60.21.10">
    <property type="match status" value="1"/>
</dbReference>
<dbReference type="RefSeq" id="WP_264011705.1">
    <property type="nucleotide sequence ID" value="NZ_JACKSJ010000047.1"/>
</dbReference>
<dbReference type="PANTHER" id="PTHR34211">
    <property type="entry name" value="CALCINEURIN-LIKE METALLO-PHOSPHOESTERASE SUPERFAMILY PROTEIN"/>
    <property type="match status" value="1"/>
</dbReference>
<dbReference type="EMBL" id="JACKSJ010000047">
    <property type="protein sequence ID" value="MCV7169514.1"/>
    <property type="molecule type" value="Genomic_DNA"/>
</dbReference>
<evidence type="ECO:0000313" key="2">
    <source>
        <dbReference type="EMBL" id="MCV7169514.1"/>
    </source>
</evidence>
<evidence type="ECO:0000313" key="3">
    <source>
        <dbReference type="Proteomes" id="UP001140293"/>
    </source>
</evidence>